<dbReference type="GO" id="GO:0061630">
    <property type="term" value="F:ubiquitin protein ligase activity"/>
    <property type="evidence" value="ECO:0007669"/>
    <property type="project" value="UniProtKB-EC"/>
</dbReference>
<dbReference type="CDD" id="cd16461">
    <property type="entry name" value="RING-H2_EL5-like"/>
    <property type="match status" value="1"/>
</dbReference>
<dbReference type="PROSITE" id="PS50089">
    <property type="entry name" value="ZF_RING_2"/>
    <property type="match status" value="1"/>
</dbReference>
<comment type="similarity">
    <text evidence="13">Belongs to the RING-type zinc finger family. ATL subfamily.</text>
</comment>
<reference evidence="17 18" key="1">
    <citation type="submission" date="2019-12" db="EMBL/GenBank/DDBJ databases">
        <authorList>
            <person name="Alioto T."/>
            <person name="Alioto T."/>
            <person name="Gomez Garrido J."/>
        </authorList>
    </citation>
    <scope>NUCLEOTIDE SEQUENCE [LARGE SCALE GENOMIC DNA]</scope>
</reference>
<evidence type="ECO:0000313" key="18">
    <source>
        <dbReference type="Proteomes" id="UP000594638"/>
    </source>
</evidence>
<keyword evidence="9" id="KW-0833">Ubl conjugation pathway</keyword>
<dbReference type="GO" id="GO:0016020">
    <property type="term" value="C:membrane"/>
    <property type="evidence" value="ECO:0007669"/>
    <property type="project" value="UniProtKB-SubCell"/>
</dbReference>
<dbReference type="Pfam" id="PF13639">
    <property type="entry name" value="zf-RING_2"/>
    <property type="match status" value="1"/>
</dbReference>
<evidence type="ECO:0000256" key="3">
    <source>
        <dbReference type="ARBA" id="ARBA00004906"/>
    </source>
</evidence>
<dbReference type="EMBL" id="CACTIH010003724">
    <property type="protein sequence ID" value="CAA2983238.1"/>
    <property type="molecule type" value="Genomic_DNA"/>
</dbReference>
<gene>
    <name evidence="17" type="ORF">OLEA9_A022944</name>
</gene>
<keyword evidence="8 14" id="KW-0863">Zinc-finger</keyword>
<dbReference type="SUPFAM" id="SSF57850">
    <property type="entry name" value="RING/U-box"/>
    <property type="match status" value="1"/>
</dbReference>
<keyword evidence="11 15" id="KW-1133">Transmembrane helix</keyword>
<evidence type="ECO:0000256" key="9">
    <source>
        <dbReference type="ARBA" id="ARBA00022786"/>
    </source>
</evidence>
<dbReference type="SMART" id="SM00184">
    <property type="entry name" value="RING"/>
    <property type="match status" value="1"/>
</dbReference>
<sequence>MSSPQESSSPFHWQAAEFDDSDFQIRGITLFFMIVLFTIILLGTFIFLYARRVCLFRAPPLPANASPVHSAHPSPPTPQGLDAVTINNLPTVLCKGNSTESECCICLGTFLDGDTVRVLPHCDHSFHLECVDKWLTTQSSCPLCRACLRVDSPV</sequence>
<dbReference type="InterPro" id="IPR044600">
    <property type="entry name" value="ATL1/ATL16-like"/>
</dbReference>
<feature type="transmembrane region" description="Helical" evidence="15">
    <location>
        <begin position="28"/>
        <end position="50"/>
    </location>
</feature>
<protein>
    <recommendedName>
        <fullName evidence="4">RING-type E3 ubiquitin transferase</fullName>
        <ecNumber evidence="4">2.3.2.27</ecNumber>
    </recommendedName>
</protein>
<evidence type="ECO:0000256" key="14">
    <source>
        <dbReference type="PROSITE-ProRule" id="PRU00175"/>
    </source>
</evidence>
<dbReference type="Gramene" id="OE9A022944T1">
    <property type="protein sequence ID" value="OE9A022944C1"/>
    <property type="gene ID" value="OE9A022944"/>
</dbReference>
<evidence type="ECO:0000256" key="4">
    <source>
        <dbReference type="ARBA" id="ARBA00012483"/>
    </source>
</evidence>
<evidence type="ECO:0000256" key="12">
    <source>
        <dbReference type="ARBA" id="ARBA00023136"/>
    </source>
</evidence>
<evidence type="ECO:0000256" key="2">
    <source>
        <dbReference type="ARBA" id="ARBA00004167"/>
    </source>
</evidence>
<accession>A0A8S0RW10</accession>
<comment type="pathway">
    <text evidence="3">Protein modification; protein ubiquitination.</text>
</comment>
<evidence type="ECO:0000256" key="6">
    <source>
        <dbReference type="ARBA" id="ARBA00022692"/>
    </source>
</evidence>
<keyword evidence="5" id="KW-0808">Transferase</keyword>
<evidence type="ECO:0000256" key="7">
    <source>
        <dbReference type="ARBA" id="ARBA00022723"/>
    </source>
</evidence>
<evidence type="ECO:0000313" key="17">
    <source>
        <dbReference type="EMBL" id="CAA2983238.1"/>
    </source>
</evidence>
<feature type="domain" description="RING-type" evidence="16">
    <location>
        <begin position="103"/>
        <end position="145"/>
    </location>
</feature>
<proteinExistence type="inferred from homology"/>
<dbReference type="AlphaFoldDB" id="A0A8S0RW10"/>
<keyword evidence="7" id="KW-0479">Metal-binding</keyword>
<comment type="catalytic activity">
    <reaction evidence="1">
        <text>S-ubiquitinyl-[E2 ubiquitin-conjugating enzyme]-L-cysteine + [acceptor protein]-L-lysine = [E2 ubiquitin-conjugating enzyme]-L-cysteine + N(6)-ubiquitinyl-[acceptor protein]-L-lysine.</text>
        <dbReference type="EC" id="2.3.2.27"/>
    </reaction>
</comment>
<dbReference type="PANTHER" id="PTHR46913:SF1">
    <property type="entry name" value="RING-H2 FINGER PROTEIN ATL16"/>
    <property type="match status" value="1"/>
</dbReference>
<evidence type="ECO:0000256" key="8">
    <source>
        <dbReference type="ARBA" id="ARBA00022771"/>
    </source>
</evidence>
<evidence type="ECO:0000256" key="5">
    <source>
        <dbReference type="ARBA" id="ARBA00022679"/>
    </source>
</evidence>
<dbReference type="Gene3D" id="3.30.40.10">
    <property type="entry name" value="Zinc/RING finger domain, C3HC4 (zinc finger)"/>
    <property type="match status" value="1"/>
</dbReference>
<name>A0A8S0RW10_OLEEU</name>
<keyword evidence="12 15" id="KW-0472">Membrane</keyword>
<dbReference type="InterPro" id="IPR013083">
    <property type="entry name" value="Znf_RING/FYVE/PHD"/>
</dbReference>
<organism evidence="17 18">
    <name type="scientific">Olea europaea subsp. europaea</name>
    <dbReference type="NCBI Taxonomy" id="158383"/>
    <lineage>
        <taxon>Eukaryota</taxon>
        <taxon>Viridiplantae</taxon>
        <taxon>Streptophyta</taxon>
        <taxon>Embryophyta</taxon>
        <taxon>Tracheophyta</taxon>
        <taxon>Spermatophyta</taxon>
        <taxon>Magnoliopsida</taxon>
        <taxon>eudicotyledons</taxon>
        <taxon>Gunneridae</taxon>
        <taxon>Pentapetalae</taxon>
        <taxon>asterids</taxon>
        <taxon>lamiids</taxon>
        <taxon>Lamiales</taxon>
        <taxon>Oleaceae</taxon>
        <taxon>Oleeae</taxon>
        <taxon>Olea</taxon>
    </lineage>
</organism>
<evidence type="ECO:0000256" key="10">
    <source>
        <dbReference type="ARBA" id="ARBA00022833"/>
    </source>
</evidence>
<evidence type="ECO:0000256" key="15">
    <source>
        <dbReference type="SAM" id="Phobius"/>
    </source>
</evidence>
<dbReference type="EC" id="2.3.2.27" evidence="4"/>
<dbReference type="GO" id="GO:0016567">
    <property type="term" value="P:protein ubiquitination"/>
    <property type="evidence" value="ECO:0007669"/>
    <property type="project" value="InterPro"/>
</dbReference>
<comment type="caution">
    <text evidence="17">The sequence shown here is derived from an EMBL/GenBank/DDBJ whole genome shotgun (WGS) entry which is preliminary data.</text>
</comment>
<dbReference type="GO" id="GO:0008270">
    <property type="term" value="F:zinc ion binding"/>
    <property type="evidence" value="ECO:0007669"/>
    <property type="project" value="UniProtKB-KW"/>
</dbReference>
<evidence type="ECO:0000256" key="1">
    <source>
        <dbReference type="ARBA" id="ARBA00000900"/>
    </source>
</evidence>
<comment type="subcellular location">
    <subcellularLocation>
        <location evidence="2">Membrane</location>
        <topology evidence="2">Single-pass membrane protein</topology>
    </subcellularLocation>
</comment>
<dbReference type="InterPro" id="IPR001841">
    <property type="entry name" value="Znf_RING"/>
</dbReference>
<keyword evidence="10" id="KW-0862">Zinc</keyword>
<dbReference type="Proteomes" id="UP000594638">
    <property type="component" value="Unassembled WGS sequence"/>
</dbReference>
<keyword evidence="6 15" id="KW-0812">Transmembrane</keyword>
<evidence type="ECO:0000259" key="16">
    <source>
        <dbReference type="PROSITE" id="PS50089"/>
    </source>
</evidence>
<dbReference type="PANTHER" id="PTHR46913">
    <property type="entry name" value="RING-H2 FINGER PROTEIN ATL16"/>
    <property type="match status" value="1"/>
</dbReference>
<dbReference type="OrthoDB" id="8062037at2759"/>
<evidence type="ECO:0000256" key="11">
    <source>
        <dbReference type="ARBA" id="ARBA00022989"/>
    </source>
</evidence>
<evidence type="ECO:0000256" key="13">
    <source>
        <dbReference type="ARBA" id="ARBA00024209"/>
    </source>
</evidence>
<keyword evidence="18" id="KW-1185">Reference proteome</keyword>